<evidence type="ECO:0000259" key="7">
    <source>
        <dbReference type="SMART" id="SM00477"/>
    </source>
</evidence>
<evidence type="ECO:0000313" key="10">
    <source>
        <dbReference type="Proteomes" id="UP001151699"/>
    </source>
</evidence>
<dbReference type="GO" id="GO:0004521">
    <property type="term" value="F:RNA endonuclease activity"/>
    <property type="evidence" value="ECO:0007669"/>
    <property type="project" value="TreeGrafter"/>
</dbReference>
<dbReference type="PANTHER" id="PTHR13966:SF17">
    <property type="entry name" value="ENDONUCLEASE-RELATED"/>
    <property type="match status" value="1"/>
</dbReference>
<keyword evidence="10" id="KW-1185">Reference proteome</keyword>
<organism evidence="9 10">
    <name type="scientific">Pseudolycoriella hygida</name>
    <dbReference type="NCBI Taxonomy" id="35572"/>
    <lineage>
        <taxon>Eukaryota</taxon>
        <taxon>Metazoa</taxon>
        <taxon>Ecdysozoa</taxon>
        <taxon>Arthropoda</taxon>
        <taxon>Hexapoda</taxon>
        <taxon>Insecta</taxon>
        <taxon>Pterygota</taxon>
        <taxon>Neoptera</taxon>
        <taxon>Endopterygota</taxon>
        <taxon>Diptera</taxon>
        <taxon>Nematocera</taxon>
        <taxon>Sciaroidea</taxon>
        <taxon>Sciaridae</taxon>
        <taxon>Pseudolycoriella</taxon>
    </lineage>
</organism>
<keyword evidence="2" id="KW-0540">Nuclease</keyword>
<dbReference type="GO" id="GO:0005634">
    <property type="term" value="C:nucleus"/>
    <property type="evidence" value="ECO:0007669"/>
    <property type="project" value="TreeGrafter"/>
</dbReference>
<dbReference type="InterPro" id="IPR020821">
    <property type="entry name" value="ENPP1-3/EXOG-like_nuc-like"/>
</dbReference>
<accession>A0A9Q0S9N2</accession>
<feature type="binding site" evidence="5">
    <location>
        <position position="268"/>
    </location>
    <ligand>
        <name>Mg(2+)</name>
        <dbReference type="ChEBI" id="CHEBI:18420"/>
        <note>catalytic</note>
    </ligand>
</feature>
<dbReference type="GO" id="GO:0000014">
    <property type="term" value="F:single-stranded DNA endodeoxyribonuclease activity"/>
    <property type="evidence" value="ECO:0007669"/>
    <property type="project" value="TreeGrafter"/>
</dbReference>
<dbReference type="SMART" id="SM00892">
    <property type="entry name" value="Endonuclease_NS"/>
    <property type="match status" value="1"/>
</dbReference>
<dbReference type="InterPro" id="IPR044929">
    <property type="entry name" value="DNA/RNA_non-sp_Endonuclease_sf"/>
</dbReference>
<comment type="caution">
    <text evidence="9">The sequence shown here is derived from an EMBL/GenBank/DDBJ whole genome shotgun (WGS) entry which is preliminary data.</text>
</comment>
<dbReference type="GO" id="GO:0003676">
    <property type="term" value="F:nucleic acid binding"/>
    <property type="evidence" value="ECO:0007669"/>
    <property type="project" value="InterPro"/>
</dbReference>
<protein>
    <recommendedName>
        <fullName evidence="11">DNA/RNA non-specific endonuclease domain-containing protein</fullName>
    </recommendedName>
</protein>
<evidence type="ECO:0000256" key="6">
    <source>
        <dbReference type="SAM" id="SignalP"/>
    </source>
</evidence>
<evidence type="ECO:0000256" key="4">
    <source>
        <dbReference type="PIRSR" id="PIRSR640255-1"/>
    </source>
</evidence>
<dbReference type="Proteomes" id="UP001151699">
    <property type="component" value="Chromosome A"/>
</dbReference>
<dbReference type="GO" id="GO:0046872">
    <property type="term" value="F:metal ion binding"/>
    <property type="evidence" value="ECO:0007669"/>
    <property type="project" value="UniProtKB-KW"/>
</dbReference>
<keyword evidence="6" id="KW-0732">Signal</keyword>
<evidence type="ECO:0000256" key="5">
    <source>
        <dbReference type="PIRSR" id="PIRSR640255-2"/>
    </source>
</evidence>
<dbReference type="SUPFAM" id="SSF54060">
    <property type="entry name" value="His-Me finger endonucleases"/>
    <property type="match status" value="1"/>
</dbReference>
<dbReference type="GO" id="GO:0005743">
    <property type="term" value="C:mitochondrial inner membrane"/>
    <property type="evidence" value="ECO:0007669"/>
    <property type="project" value="TreeGrafter"/>
</dbReference>
<dbReference type="Pfam" id="PF01223">
    <property type="entry name" value="Endonuclease_NS"/>
    <property type="match status" value="1"/>
</dbReference>
<dbReference type="OrthoDB" id="8194122at2759"/>
<feature type="signal peptide" evidence="6">
    <location>
        <begin position="1"/>
        <end position="24"/>
    </location>
</feature>
<dbReference type="AlphaFoldDB" id="A0A9Q0S9N2"/>
<dbReference type="InterPro" id="IPR040255">
    <property type="entry name" value="Non-specific_endonuclease"/>
</dbReference>
<evidence type="ECO:0000256" key="2">
    <source>
        <dbReference type="ARBA" id="ARBA00022722"/>
    </source>
</evidence>
<feature type="domain" description="DNA/RNA non-specific endonuclease/pyrophosphatase/phosphodiesterase" evidence="8">
    <location>
        <begin position="152"/>
        <end position="388"/>
    </location>
</feature>
<name>A0A9Q0S9N2_9DIPT</name>
<gene>
    <name evidence="9" type="ORF">Bhyg_03820</name>
</gene>
<sequence length="414" mass="47285">MKLFKFFTFFVVLIVISICASVCARPDDGKCIFTLPNDVPKNEPIYLNKQANNLTIFRPSGQVNRFSSNEKLHLFCPGKKNFIQIKGENVSLNSAEVVCNNRQFQINGFGNVNFSEVNCTKGVQTEIKIKRHKCSRTGRIIEVGFKMANNNFLETFKVCFENETLSPLWSNHIINGKFINFNVKERSRREFKATGFPSDASPSEAYKKTVQINHFKELIGIKQTVTYFSSTSYLARGHLTPDADFVFPSAQWSTYFYINASPQFQSVNSGNWLRVENLARKLAQSYNVDMEIWTGMYEILKLENSRGELEMMYLSANGKYPVPKWLWKIVKNTSTNSAIVFITLNDPYRSVDEVEEFCPNVCAKASVDTKHFKTMTQGYTFCCDLTDFRQVIRVLSPEATAHNLLSCSNIRLVA</sequence>
<evidence type="ECO:0000259" key="8">
    <source>
        <dbReference type="SMART" id="SM00892"/>
    </source>
</evidence>
<dbReference type="InterPro" id="IPR044925">
    <property type="entry name" value="His-Me_finger_sf"/>
</dbReference>
<evidence type="ECO:0000256" key="3">
    <source>
        <dbReference type="ARBA" id="ARBA00022759"/>
    </source>
</evidence>
<evidence type="ECO:0008006" key="11">
    <source>
        <dbReference type="Google" id="ProtNLM"/>
    </source>
</evidence>
<keyword evidence="3" id="KW-0255">Endonuclease</keyword>
<dbReference type="EMBL" id="WJQU01000001">
    <property type="protein sequence ID" value="KAJ6648590.1"/>
    <property type="molecule type" value="Genomic_DNA"/>
</dbReference>
<feature type="domain" description="ENPP1-3/EXOG-like endonuclease/phosphodiesterase" evidence="7">
    <location>
        <begin position="153"/>
        <end position="364"/>
    </location>
</feature>
<reference evidence="9" key="1">
    <citation type="submission" date="2022-07" db="EMBL/GenBank/DDBJ databases">
        <authorList>
            <person name="Trinca V."/>
            <person name="Uliana J.V.C."/>
            <person name="Torres T.T."/>
            <person name="Ward R.J."/>
            <person name="Monesi N."/>
        </authorList>
    </citation>
    <scope>NUCLEOTIDE SEQUENCE</scope>
    <source>
        <strain evidence="9">HSMRA1968</strain>
        <tissue evidence="9">Whole embryos</tissue>
    </source>
</reference>
<dbReference type="PANTHER" id="PTHR13966">
    <property type="entry name" value="ENDONUCLEASE RELATED"/>
    <property type="match status" value="1"/>
</dbReference>
<dbReference type="FunFam" id="3.40.570.10:FF:000007">
    <property type="entry name" value="Alkaline nuclease"/>
    <property type="match status" value="1"/>
</dbReference>
<comment type="similarity">
    <text evidence="1">Belongs to the DNA/RNA non-specific endonuclease family.</text>
</comment>
<feature type="chain" id="PRO_5040445619" description="DNA/RNA non-specific endonuclease domain-containing protein" evidence="6">
    <location>
        <begin position="25"/>
        <end position="414"/>
    </location>
</feature>
<dbReference type="SMART" id="SM00477">
    <property type="entry name" value="NUC"/>
    <property type="match status" value="1"/>
</dbReference>
<evidence type="ECO:0000256" key="1">
    <source>
        <dbReference type="ARBA" id="ARBA00010052"/>
    </source>
</evidence>
<evidence type="ECO:0000313" key="9">
    <source>
        <dbReference type="EMBL" id="KAJ6648590.1"/>
    </source>
</evidence>
<keyword evidence="5" id="KW-0479">Metal-binding</keyword>
<feature type="active site" description="Proton acceptor" evidence="4">
    <location>
        <position position="238"/>
    </location>
</feature>
<dbReference type="GO" id="GO:0006309">
    <property type="term" value="P:apoptotic DNA fragmentation"/>
    <property type="evidence" value="ECO:0007669"/>
    <property type="project" value="TreeGrafter"/>
</dbReference>
<keyword evidence="3" id="KW-0378">Hydrolase</keyword>
<dbReference type="InterPro" id="IPR001604">
    <property type="entry name" value="Endo_G_ENPP1-like_dom"/>
</dbReference>
<proteinExistence type="inferred from homology"/>
<dbReference type="Gene3D" id="3.40.570.10">
    <property type="entry name" value="Extracellular Endonuclease, subunit A"/>
    <property type="match status" value="1"/>
</dbReference>